<dbReference type="EMBL" id="FOUY01000018">
    <property type="protein sequence ID" value="SFN62470.1"/>
    <property type="molecule type" value="Genomic_DNA"/>
</dbReference>
<comment type="subcellular location">
    <subcellularLocation>
        <location evidence="1">Membrane</location>
        <topology evidence="1">Multi-pass membrane protein</topology>
    </subcellularLocation>
</comment>
<dbReference type="Proteomes" id="UP000199614">
    <property type="component" value="Unassembled WGS sequence"/>
</dbReference>
<feature type="region of interest" description="Disordered" evidence="12">
    <location>
        <begin position="318"/>
        <end position="350"/>
    </location>
</feature>
<evidence type="ECO:0000256" key="6">
    <source>
        <dbReference type="ARBA" id="ARBA00023002"/>
    </source>
</evidence>
<keyword evidence="6" id="KW-0560">Oxidoreductase</keyword>
<keyword evidence="8" id="KW-0350">Heme biosynthesis</keyword>
<evidence type="ECO:0000313" key="14">
    <source>
        <dbReference type="EMBL" id="SFN62470.1"/>
    </source>
</evidence>
<evidence type="ECO:0000256" key="5">
    <source>
        <dbReference type="ARBA" id="ARBA00022989"/>
    </source>
</evidence>
<accession>A0A1I5AJE0</accession>
<keyword evidence="2" id="KW-1003">Cell membrane</keyword>
<name>A0A1I5AJE0_PSUAM</name>
<dbReference type="InterPro" id="IPR050450">
    <property type="entry name" value="COX15/CtaA_HemeA_synthase"/>
</dbReference>
<dbReference type="GO" id="GO:0016020">
    <property type="term" value="C:membrane"/>
    <property type="evidence" value="ECO:0007669"/>
    <property type="project" value="UniProtKB-SubCell"/>
</dbReference>
<keyword evidence="9 13" id="KW-0472">Membrane</keyword>
<dbReference type="PANTHER" id="PTHR35457">
    <property type="entry name" value="HEME A SYNTHASE"/>
    <property type="match status" value="1"/>
</dbReference>
<evidence type="ECO:0000256" key="4">
    <source>
        <dbReference type="ARBA" id="ARBA00022723"/>
    </source>
</evidence>
<evidence type="ECO:0000256" key="11">
    <source>
        <dbReference type="ARBA" id="ARBA00023444"/>
    </source>
</evidence>
<keyword evidence="10" id="KW-1015">Disulfide bond</keyword>
<organism evidence="14 15">
    <name type="scientific">Pseudonocardia ammonioxydans</name>
    <dbReference type="NCBI Taxonomy" id="260086"/>
    <lineage>
        <taxon>Bacteria</taxon>
        <taxon>Bacillati</taxon>
        <taxon>Actinomycetota</taxon>
        <taxon>Actinomycetes</taxon>
        <taxon>Pseudonocardiales</taxon>
        <taxon>Pseudonocardiaceae</taxon>
        <taxon>Pseudonocardia</taxon>
    </lineage>
</organism>
<keyword evidence="4" id="KW-0479">Metal-binding</keyword>
<evidence type="ECO:0000313" key="15">
    <source>
        <dbReference type="Proteomes" id="UP000199614"/>
    </source>
</evidence>
<evidence type="ECO:0000256" key="9">
    <source>
        <dbReference type="ARBA" id="ARBA00023136"/>
    </source>
</evidence>
<feature type="transmembrane region" description="Helical" evidence="13">
    <location>
        <begin position="192"/>
        <end position="214"/>
    </location>
</feature>
<evidence type="ECO:0000256" key="8">
    <source>
        <dbReference type="ARBA" id="ARBA00023133"/>
    </source>
</evidence>
<dbReference type="PANTHER" id="PTHR35457:SF1">
    <property type="entry name" value="HEME A SYNTHASE"/>
    <property type="match status" value="1"/>
</dbReference>
<keyword evidence="3 13" id="KW-0812">Transmembrane</keyword>
<dbReference type="STRING" id="260086.SAMN05216207_10189"/>
<protein>
    <submittedName>
        <fullName evidence="14">Cytochrome c oxidase assembly protein subunit 15</fullName>
    </submittedName>
</protein>
<sequence>MAAAFFCTASSTLRSVATPTGLLARVPSTPPLLLRRLAIANLIAQIGIGVTGSVVRVTGSGLGCSTWPQCEPGSMVPVSHAEIAPLHMWIEFSNRLLGVLVVLTAGATLLGALFTRPRRRRLIALACAMPLGVVAQAVIGGITVLAGLAWWTVMLHFLASMVLVWFAVLLVTATTEDDGPVTRTVPPAGRGLILFSTAVLAVLLVAGTLVTGAGPHGGDPDTPRLDADIPALTQLHVDSLFLYLGTLAGTGFLFHAVGAPAGLRRRYWTLVAVVLAQGLVGGVQYALGVPELLVSLHVLGAGLVTAAAAWVWAGTASRPAPAGAPGGPGPAPGADADTGRSLAGSGAERP</sequence>
<evidence type="ECO:0000256" key="2">
    <source>
        <dbReference type="ARBA" id="ARBA00022475"/>
    </source>
</evidence>
<feature type="transmembrane region" description="Helical" evidence="13">
    <location>
        <begin position="293"/>
        <end position="313"/>
    </location>
</feature>
<dbReference type="GO" id="GO:0006784">
    <property type="term" value="P:heme A biosynthetic process"/>
    <property type="evidence" value="ECO:0007669"/>
    <property type="project" value="InterPro"/>
</dbReference>
<evidence type="ECO:0000256" key="3">
    <source>
        <dbReference type="ARBA" id="ARBA00022692"/>
    </source>
</evidence>
<keyword evidence="7" id="KW-0408">Iron</keyword>
<dbReference type="InterPro" id="IPR003780">
    <property type="entry name" value="COX15/CtaA_fam"/>
</dbReference>
<evidence type="ECO:0000256" key="12">
    <source>
        <dbReference type="SAM" id="MobiDB-lite"/>
    </source>
</evidence>
<dbReference type="GO" id="GO:0016491">
    <property type="term" value="F:oxidoreductase activity"/>
    <property type="evidence" value="ECO:0007669"/>
    <property type="project" value="UniProtKB-KW"/>
</dbReference>
<feature type="transmembrane region" description="Helical" evidence="13">
    <location>
        <begin position="122"/>
        <end position="142"/>
    </location>
</feature>
<feature type="transmembrane region" description="Helical" evidence="13">
    <location>
        <begin position="96"/>
        <end position="115"/>
    </location>
</feature>
<keyword evidence="15" id="KW-1185">Reference proteome</keyword>
<comment type="pathway">
    <text evidence="11">Porphyrin-containing compound metabolism.</text>
</comment>
<evidence type="ECO:0000256" key="10">
    <source>
        <dbReference type="ARBA" id="ARBA00023157"/>
    </source>
</evidence>
<keyword evidence="5 13" id="KW-1133">Transmembrane helix</keyword>
<evidence type="ECO:0000256" key="13">
    <source>
        <dbReference type="SAM" id="Phobius"/>
    </source>
</evidence>
<reference evidence="14 15" key="1">
    <citation type="submission" date="2016-10" db="EMBL/GenBank/DDBJ databases">
        <authorList>
            <person name="de Groot N.N."/>
        </authorList>
    </citation>
    <scope>NUCLEOTIDE SEQUENCE [LARGE SCALE GENOMIC DNA]</scope>
    <source>
        <strain evidence="14 15">CGMCC 4.1877</strain>
    </source>
</reference>
<dbReference type="GO" id="GO:0046872">
    <property type="term" value="F:metal ion binding"/>
    <property type="evidence" value="ECO:0007669"/>
    <property type="project" value="UniProtKB-KW"/>
</dbReference>
<feature type="transmembrane region" description="Helical" evidence="13">
    <location>
        <begin position="267"/>
        <end position="287"/>
    </location>
</feature>
<proteinExistence type="predicted"/>
<dbReference type="AlphaFoldDB" id="A0A1I5AJE0"/>
<evidence type="ECO:0000256" key="7">
    <source>
        <dbReference type="ARBA" id="ARBA00023004"/>
    </source>
</evidence>
<feature type="transmembrane region" description="Helical" evidence="13">
    <location>
        <begin position="148"/>
        <end position="171"/>
    </location>
</feature>
<gene>
    <name evidence="14" type="ORF">SAMN05216207_10189</name>
</gene>
<evidence type="ECO:0000256" key="1">
    <source>
        <dbReference type="ARBA" id="ARBA00004141"/>
    </source>
</evidence>
<feature type="transmembrane region" description="Helical" evidence="13">
    <location>
        <begin position="240"/>
        <end position="260"/>
    </location>
</feature>
<dbReference type="Pfam" id="PF02628">
    <property type="entry name" value="COX15-CtaA"/>
    <property type="match status" value="1"/>
</dbReference>